<reference evidence="1 2" key="1">
    <citation type="submission" date="2018-11" db="EMBL/GenBank/DDBJ databases">
        <title>Complete genome sequence of Microcystis aeruginosa NIES-102.</title>
        <authorList>
            <person name="Yamaguchi H."/>
            <person name="Suzuki S."/>
            <person name="Kawachi M."/>
        </authorList>
    </citation>
    <scope>NUCLEOTIDE SEQUENCE [LARGE SCALE GENOMIC DNA]</scope>
    <source>
        <strain evidence="1 2">NIES-102</strain>
    </source>
</reference>
<dbReference type="AlphaFoldDB" id="A0A3G9JIB3"/>
<evidence type="ECO:0000313" key="1">
    <source>
        <dbReference type="EMBL" id="BBH37611.1"/>
    </source>
</evidence>
<dbReference type="Proteomes" id="UP000278152">
    <property type="component" value="Chromosome"/>
</dbReference>
<proteinExistence type="predicted"/>
<accession>A0A3G9JIB3</accession>
<sequence>MVKIAVESKQIDLINNELQTWCQGDFVLGEQWFVHRFNPQFPLTPDSTKQDAEENDLVESEVKGLVVVTQTCDIVRSCCERPFLEVVPLVEIEAEKISEIKKGRRPQYVYIEGVAKLNLVADLDRVMTVEKALILQWNRQQGCVTDQEKRLLRQAIARKRIRFAFPDDFVQFVSKLQNRMQDKHTKQSDEGEALRALREIRVSARPSWNDENPELMFYFIREEEQEDYNDIGWDKWLDKWLNLLPNSGRFQSDGLVVSLEDMTAKDYVESDQLDLEHLSMAQSNIENLDL</sequence>
<dbReference type="KEGG" id="mvz:myaer102_00700"/>
<name>A0A3G9JIB3_MICVR</name>
<organism evidence="1 2">
    <name type="scientific">Microcystis viridis NIES-102</name>
    <dbReference type="NCBI Taxonomy" id="213615"/>
    <lineage>
        <taxon>Bacteria</taxon>
        <taxon>Bacillati</taxon>
        <taxon>Cyanobacteriota</taxon>
        <taxon>Cyanophyceae</taxon>
        <taxon>Oscillatoriophycideae</taxon>
        <taxon>Chroococcales</taxon>
        <taxon>Microcystaceae</taxon>
        <taxon>Microcystis</taxon>
    </lineage>
</organism>
<dbReference type="EMBL" id="AP019314">
    <property type="protein sequence ID" value="BBH37611.1"/>
    <property type="molecule type" value="Genomic_DNA"/>
</dbReference>
<evidence type="ECO:0000313" key="2">
    <source>
        <dbReference type="Proteomes" id="UP000278152"/>
    </source>
</evidence>
<protein>
    <submittedName>
        <fullName evidence="1">Uncharacterized protein</fullName>
    </submittedName>
</protein>
<gene>
    <name evidence="1" type="ORF">myaer102_00700</name>
</gene>